<evidence type="ECO:0000313" key="3">
    <source>
        <dbReference type="Proteomes" id="UP000008631"/>
    </source>
</evidence>
<dbReference type="STRING" id="575540.Isop_1102"/>
<dbReference type="EMBL" id="CP002353">
    <property type="protein sequence ID" value="ADV61690.1"/>
    <property type="molecule type" value="Genomic_DNA"/>
</dbReference>
<dbReference type="eggNOG" id="COG4692">
    <property type="taxonomic scope" value="Bacteria"/>
</dbReference>
<dbReference type="InParanoid" id="E8R4U4"/>
<proteinExistence type="predicted"/>
<dbReference type="SUPFAM" id="SSF50952">
    <property type="entry name" value="Soluble quinoprotein glucose dehydrogenase"/>
    <property type="match status" value="1"/>
</dbReference>
<feature type="compositionally biased region" description="Basic and acidic residues" evidence="1">
    <location>
        <begin position="48"/>
        <end position="58"/>
    </location>
</feature>
<accession>E8R4U4</accession>
<dbReference type="AlphaFoldDB" id="E8R4U4"/>
<dbReference type="Proteomes" id="UP000008631">
    <property type="component" value="Chromosome"/>
</dbReference>
<evidence type="ECO:0000313" key="2">
    <source>
        <dbReference type="EMBL" id="ADV61690.1"/>
    </source>
</evidence>
<gene>
    <name evidence="2" type="ordered locus">Isop_1102</name>
</gene>
<dbReference type="InterPro" id="IPR011041">
    <property type="entry name" value="Quinoprot_gluc/sorb_DH_b-prop"/>
</dbReference>
<name>E8R4U4_ISOPI</name>
<reference evidence="2 3" key="2">
    <citation type="journal article" date="2011" name="Stand. Genomic Sci.">
        <title>Complete genome sequence of Isosphaera pallida type strain (IS1B).</title>
        <authorList>
            <consortium name="US DOE Joint Genome Institute (JGI-PGF)"/>
            <person name="Goker M."/>
            <person name="Cleland D."/>
            <person name="Saunders E."/>
            <person name="Lapidus A."/>
            <person name="Nolan M."/>
            <person name="Lucas S."/>
            <person name="Hammon N."/>
            <person name="Deshpande S."/>
            <person name="Cheng J.F."/>
            <person name="Tapia R."/>
            <person name="Han C."/>
            <person name="Goodwin L."/>
            <person name="Pitluck S."/>
            <person name="Liolios K."/>
            <person name="Pagani I."/>
            <person name="Ivanova N."/>
            <person name="Mavromatis K."/>
            <person name="Pati A."/>
            <person name="Chen A."/>
            <person name="Palaniappan K."/>
            <person name="Land M."/>
            <person name="Hauser L."/>
            <person name="Chang Y.J."/>
            <person name="Jeffries C.D."/>
            <person name="Detter J.C."/>
            <person name="Beck B."/>
            <person name="Woyke T."/>
            <person name="Bristow J."/>
            <person name="Eisen J.A."/>
            <person name="Markowitz V."/>
            <person name="Hugenholtz P."/>
            <person name="Kyrpides N.C."/>
            <person name="Klenk H.P."/>
        </authorList>
    </citation>
    <scope>NUCLEOTIDE SEQUENCE [LARGE SCALE GENOMIC DNA]</scope>
    <source>
        <strain evidence="3">ATCC 43644 / DSM 9630 / IS1B</strain>
    </source>
</reference>
<evidence type="ECO:0000256" key="1">
    <source>
        <dbReference type="SAM" id="MobiDB-lite"/>
    </source>
</evidence>
<organism evidence="2 3">
    <name type="scientific">Isosphaera pallida (strain ATCC 43644 / DSM 9630 / IS1B)</name>
    <dbReference type="NCBI Taxonomy" id="575540"/>
    <lineage>
        <taxon>Bacteria</taxon>
        <taxon>Pseudomonadati</taxon>
        <taxon>Planctomycetota</taxon>
        <taxon>Planctomycetia</taxon>
        <taxon>Isosphaerales</taxon>
        <taxon>Isosphaeraceae</taxon>
        <taxon>Isosphaera</taxon>
    </lineage>
</organism>
<reference key="1">
    <citation type="submission" date="2010-11" db="EMBL/GenBank/DDBJ databases">
        <title>The complete sequence of chromosome of Isophaera pallida ATCC 43644.</title>
        <authorList>
            <consortium name="US DOE Joint Genome Institute (JGI-PGF)"/>
            <person name="Lucas S."/>
            <person name="Copeland A."/>
            <person name="Lapidus A."/>
            <person name="Bruce D."/>
            <person name="Goodwin L."/>
            <person name="Pitluck S."/>
            <person name="Kyrpides N."/>
            <person name="Mavromatis K."/>
            <person name="Pagani I."/>
            <person name="Ivanova N."/>
            <person name="Saunders E."/>
            <person name="Brettin T."/>
            <person name="Detter J.C."/>
            <person name="Han C."/>
            <person name="Tapia R."/>
            <person name="Land M."/>
            <person name="Hauser L."/>
            <person name="Markowitz V."/>
            <person name="Cheng J.-F."/>
            <person name="Hugenholtz P."/>
            <person name="Woyke T."/>
            <person name="Wu D."/>
            <person name="Eisen J.A."/>
        </authorList>
    </citation>
    <scope>NUCLEOTIDE SEQUENCE</scope>
    <source>
        <strain>ATCC 43644</strain>
    </source>
</reference>
<protein>
    <submittedName>
        <fullName evidence="2">FG-GAP repeat protein</fullName>
    </submittedName>
</protein>
<feature type="region of interest" description="Disordered" evidence="1">
    <location>
        <begin position="1"/>
        <end position="110"/>
    </location>
</feature>
<dbReference type="SUPFAM" id="SSF69318">
    <property type="entry name" value="Integrin alpha N-terminal domain"/>
    <property type="match status" value="1"/>
</dbReference>
<dbReference type="KEGG" id="ipa:Isop_1102"/>
<dbReference type="HOGENOM" id="CLU_365150_0_0_0"/>
<sequence>MPIDDHDPHPANPQPSHPNSPSSPDGFGLGLDHNPQPVAAAPPAEFPSRLDMESHPVDQIDIPPSFSQSSPDASLEPDSLDESQRLSNLPQADAKPDLTAPPPNPEALYDPSVVAPPLMVGYDPHPLAIDWESTGRGTLDLLISSVLEAGPRVATLHRRSTPDDPVGPGDVLACLSDLSRWVAVPRADSPRFDLIAVEDSSGRLVFLPDQANMGPANFGPRIDLGLTEDLGLGPGRIAQLIVADWNGDGRWDLLVGYECLDDYWPEGETLPPHLQVGLNELGGHPGYDDDGRWRGKPPQGRLLWIEHLGPEDSSSAEIPPPRLVVRDEIGDEAGPLKLGRMPAGLALSWGGGGGIELLATDEAGILRVFRNFGGQCPPVLLEPRPLKRSGSPDGNLRLPDDRGPLSVAYPRGPRQPASLLFGSATGRIFIVDPGSRRDEAKAPQPIRVHDRRLRLGGGATVTCADLDGDGDLDLVMGDRAGRLHLVEDLGKPGHPSYAEPLELEAGGLPFRVDPGPDGMILGPIQPRLGHARPALIDWNGNGRLDLLIGTAGGELLYMHHNGGPTQPRWEYPRKLTLEKRPLITPPRVRPAAAHWRSNEIPDLISLDLQGFLCVYPRVGPCEVGEPLALTDRLGRLIRLDGGFSRAGGVNLWAGPFVRPDRIDILVGLGPDAIGVAEALLGVPARPNLRATLRPVVILLENDGSDRFIPREIRRRNADDPTLPLSGTGCSPCGVTQPGQTFAPNLVVGCEDGRVLIFSHRELLW</sequence>
<dbReference type="OrthoDB" id="245224at2"/>
<dbReference type="RefSeq" id="WP_013563979.1">
    <property type="nucleotide sequence ID" value="NC_014962.1"/>
</dbReference>
<keyword evidence="3" id="KW-1185">Reference proteome</keyword>
<dbReference type="InterPro" id="IPR028994">
    <property type="entry name" value="Integrin_alpha_N"/>
</dbReference>